<dbReference type="Proteomes" id="UP000587626">
    <property type="component" value="Unassembled WGS sequence"/>
</dbReference>
<reference evidence="4 20" key="4">
    <citation type="journal article" date="2018" name="Genome Biol.">
        <title>SKESA: strategic k-mer extension for scrupulous assemblies.</title>
        <authorList>
            <person name="Souvorov A."/>
            <person name="Agarwala R."/>
            <person name="Lipman D.J."/>
        </authorList>
    </citation>
    <scope>NUCLEOTIDE SEQUENCE [LARGE SCALE GENOMIC DNA]</scope>
    <source>
        <strain evidence="4">BCW_4213</strain>
        <strain evidence="5 20">TW14994</strain>
    </source>
</reference>
<dbReference type="Proteomes" id="UP000036331">
    <property type="component" value="Unassembled WGS sequence"/>
</dbReference>
<dbReference type="EMBL" id="JABUPU010000072">
    <property type="protein sequence ID" value="NYP88408.1"/>
    <property type="molecule type" value="Genomic_DNA"/>
</dbReference>
<dbReference type="Proteomes" id="UP000842385">
    <property type="component" value="Unassembled WGS sequence"/>
</dbReference>
<reference evidence="8" key="3">
    <citation type="submission" date="2017-03" db="EMBL/GenBank/DDBJ databases">
        <title>The mobilome is the main driver of stx2-positive O26:H11 Escherichia coli strains evolution.</title>
        <authorList>
            <person name="Delannoy S."/>
            <person name="Mariani-Kurkdjian P."/>
            <person name="Webb H.E."/>
            <person name="Bonacorsi S."/>
            <person name="Fach P."/>
        </authorList>
    </citation>
    <scope>NUCLEOTIDE SEQUENCE</scope>
    <source>
        <strain evidence="8">34870</strain>
    </source>
</reference>
<dbReference type="PATRIC" id="fig|562.11292.peg.1443"/>
<dbReference type="AlphaFoldDB" id="A0A066RCL2"/>
<evidence type="ECO:0000313" key="3">
    <source>
        <dbReference type="EMBL" id="GDH53956.1"/>
    </source>
</evidence>
<reference evidence="8 12" key="1">
    <citation type="journal article" date="2015" name="Genome Announc.">
        <title>Draft Genome Sequences of Human-Pathogenic Escherichia coli O26:H11 Strains Carrying the stx2 Gene Only and Circulating in France.</title>
        <authorList>
            <person name="Delannoy S."/>
            <person name="Mariani-Kurkdjian P."/>
            <person name="Bonacorsi S."/>
            <person name="Liguori S."/>
            <person name="Ison S.A."/>
            <person name="Fach P."/>
        </authorList>
    </citation>
    <scope>NUCLEOTIDE SEQUENCE [LARGE SCALE GENOMIC DNA]</scope>
    <source>
        <strain evidence="8 12">34870</strain>
    </source>
</reference>
<dbReference type="EMBL" id="AASXRC010000018">
    <property type="protein sequence ID" value="EFI0214168.1"/>
    <property type="molecule type" value="Genomic_DNA"/>
</dbReference>
<dbReference type="EMBL" id="BFXY01000124">
    <property type="protein sequence ID" value="GDH53956.1"/>
    <property type="molecule type" value="Genomic_DNA"/>
</dbReference>
<evidence type="ECO:0000313" key="19">
    <source>
        <dbReference type="Proteomes" id="UP000587626"/>
    </source>
</evidence>
<reference evidence="4" key="9">
    <citation type="submission" date="2020-02" db="EMBL/GenBank/DDBJ databases">
        <authorList>
            <consortium name="NCBI Pathogen Detection Project"/>
        </authorList>
    </citation>
    <scope>NUCLEOTIDE SEQUENCE</scope>
    <source>
        <strain evidence="4">BCW_4213</strain>
        <strain evidence="5">TW14994</strain>
    </source>
</reference>
<evidence type="ECO:0000313" key="9">
    <source>
        <dbReference type="EMBL" id="PBN70345.1"/>
    </source>
</evidence>
<reference evidence="3 14" key="5">
    <citation type="submission" date="2018-04" db="EMBL/GenBank/DDBJ databases">
        <title>Large scale genomics of bovine and human commensal E. coli to reveal the emerging process of EHEC.</title>
        <authorList>
            <person name="Arimizu Y."/>
            <person name="Ogura Y."/>
        </authorList>
    </citation>
    <scope>NUCLEOTIDE SEQUENCE [LARGE SCALE GENOMIC DNA]</scope>
    <source>
        <strain evidence="3 14">KK-P061</strain>
    </source>
</reference>
<evidence type="ECO:0000313" key="16">
    <source>
        <dbReference type="Proteomes" id="UP000309937"/>
    </source>
</evidence>
<evidence type="ECO:0000313" key="10">
    <source>
        <dbReference type="EMBL" id="TJH20269.1"/>
    </source>
</evidence>
<dbReference type="Proteomes" id="UP000037564">
    <property type="component" value="Unassembled WGS sequence"/>
</dbReference>
<dbReference type="EMBL" id="DABFUC010000043">
    <property type="protein sequence ID" value="HAI8960607.1"/>
    <property type="molecule type" value="Genomic_DNA"/>
</dbReference>
<dbReference type="Proteomes" id="UP000303027">
    <property type="component" value="Unassembled WGS sequence"/>
</dbReference>
<evidence type="ECO:0000313" key="4">
    <source>
        <dbReference type="EMBL" id="HAI2144028.1"/>
    </source>
</evidence>
<organism evidence="6 13">
    <name type="scientific">Escherichia coli</name>
    <dbReference type="NCBI Taxonomy" id="562"/>
    <lineage>
        <taxon>Bacteria</taxon>
        <taxon>Pseudomonadati</taxon>
        <taxon>Pseudomonadota</taxon>
        <taxon>Gammaproteobacteria</taxon>
        <taxon>Enterobacterales</taxon>
        <taxon>Enterobacteriaceae</taxon>
        <taxon>Escherichia</taxon>
    </lineage>
</organism>
<dbReference type="EMBL" id="RRNI01000016">
    <property type="protein sequence ID" value="TJH20269.1"/>
    <property type="molecule type" value="Genomic_DNA"/>
</dbReference>
<evidence type="ECO:0000313" key="1">
    <source>
        <dbReference type="EMBL" id="EFI0214168.1"/>
    </source>
</evidence>
<gene>
    <name evidence="9" type="ORF">ABE91_023055</name>
    <name evidence="8" type="ORF">ABE91_027945</name>
    <name evidence="2" type="ORF">B6R15_005339</name>
    <name evidence="1" type="ORF">BG944_003371</name>
    <name evidence="3" type="ORF">BvCmsKKP061_03761</name>
    <name evidence="10" type="ORF">C9160_16280</name>
    <name evidence="11" type="ORF">C9Z68_23010</name>
    <name evidence="7" type="ORF">G4A47_25345</name>
    <name evidence="4" type="ORF">HI055_004458</name>
    <name evidence="5" type="ORF">HKA49_004906</name>
    <name evidence="6" type="ORF">WR15_25405</name>
</gene>
<evidence type="ECO:0000313" key="13">
    <source>
        <dbReference type="Proteomes" id="UP000037564"/>
    </source>
</evidence>
<dbReference type="EMBL" id="RRGJ01000052">
    <property type="protein sequence ID" value="TJQ08784.1"/>
    <property type="molecule type" value="Genomic_DNA"/>
</dbReference>
<dbReference type="Gene3D" id="3.30.70.1700">
    <property type="entry name" value="Phage minor tail protein U"/>
    <property type="match status" value="1"/>
</dbReference>
<evidence type="ECO:0000313" key="5">
    <source>
        <dbReference type="EMBL" id="HAI8960607.1"/>
    </source>
</evidence>
<evidence type="ECO:0000313" key="20">
    <source>
        <dbReference type="Proteomes" id="UP000842385"/>
    </source>
</evidence>
<sequence>MKHREIRAAVLSALKENISERVSWFDGRPVFIDEQELPAVAVYLTDASAADEFVDEGTWEATLHIEVFLRAKEPDSALDMWMEEKILPALEAVPGLSALLLKMNLQGYDYRRDDEFMMWGSADLLWKITYEM</sequence>
<dbReference type="EMBL" id="DABDSA010000045">
    <property type="protein sequence ID" value="HAI2144028.1"/>
    <property type="molecule type" value="Genomic_DNA"/>
</dbReference>
<protein>
    <submittedName>
        <fullName evidence="3 6">Tail protein</fullName>
    </submittedName>
    <submittedName>
        <fullName evidence="1">Phage tail protein</fullName>
    </submittedName>
</protein>
<dbReference type="EMBL" id="LDXE02000005">
    <property type="protein sequence ID" value="PBN70345.1"/>
    <property type="molecule type" value="Genomic_DNA"/>
</dbReference>
<evidence type="ECO:0000313" key="18">
    <source>
        <dbReference type="Proteomes" id="UP000521994"/>
    </source>
</evidence>
<evidence type="ECO:0000313" key="6">
    <source>
        <dbReference type="EMBL" id="KNF62821.1"/>
    </source>
</evidence>
<dbReference type="Pfam" id="PF06141">
    <property type="entry name" value="Phage_tail_U"/>
    <property type="match status" value="1"/>
</dbReference>
<reference evidence="1 18" key="10">
    <citation type="submission" date="2020-02" db="EMBL/GenBank/DDBJ databases">
        <authorList>
            <consortium name="PulseNet: The National Subtyping Network for Foodborne Disease Surveillance"/>
            <person name="Tarr C.L."/>
            <person name="Trees E."/>
            <person name="Katz L.S."/>
            <person name="Carleton-Romer H.A."/>
            <person name="Stroika S."/>
            <person name="Kucerova Z."/>
            <person name="Roache K.F."/>
            <person name="Sabol A.L."/>
            <person name="Besser J."/>
            <person name="Gerner-Smidt P."/>
        </authorList>
    </citation>
    <scope>NUCLEOTIDE SEQUENCE [LARGE SCALE GENOMIC DNA]</scope>
    <source>
        <strain evidence="1 18">2014C-3796</strain>
    </source>
</reference>
<reference evidence="15 16" key="7">
    <citation type="submission" date="2018-12" db="EMBL/GenBank/DDBJ databases">
        <title>Food and Water Safety Consortium.</title>
        <authorList>
            <person name="Tyson S."/>
            <person name="Peterson C.-L."/>
            <person name="Olson A."/>
            <person name="Tyler S."/>
            <person name="Cabral J."/>
            <person name="Lynch T."/>
            <person name="Knox N."/>
            <person name="Van Domselaar G."/>
            <person name="Graham M."/>
        </authorList>
    </citation>
    <scope>NUCLEOTIDE SEQUENCE [LARGE SCALE GENOMIC DNA]</scope>
    <source>
        <strain evidence="11 16">FWSEC0118</strain>
        <strain evidence="10 15">FWSEC0384</strain>
    </source>
</reference>
<dbReference type="Proteomes" id="UP000306700">
    <property type="component" value="Unassembled WGS sequence"/>
</dbReference>
<dbReference type="InterPro" id="IPR038512">
    <property type="entry name" value="GpU-like_sf"/>
</dbReference>
<dbReference type="EMBL" id="LGZN01000086">
    <property type="protein sequence ID" value="KNF62821.1"/>
    <property type="molecule type" value="Genomic_DNA"/>
</dbReference>
<dbReference type="Proteomes" id="UP000517067">
    <property type="component" value="Unassembled WGS sequence"/>
</dbReference>
<dbReference type="InterPro" id="IPR035934">
    <property type="entry name" value="Phage_tail_protein-like_sf"/>
</dbReference>
<evidence type="ECO:0000313" key="2">
    <source>
        <dbReference type="EMBL" id="EFM7863935.1"/>
    </source>
</evidence>
<evidence type="ECO:0000313" key="12">
    <source>
        <dbReference type="Proteomes" id="UP000036331"/>
    </source>
</evidence>
<evidence type="ECO:0000313" key="11">
    <source>
        <dbReference type="EMBL" id="TJQ08784.1"/>
    </source>
</evidence>
<name>A0A066RCL2_ECOLX</name>
<evidence type="ECO:0000313" key="15">
    <source>
        <dbReference type="Proteomes" id="UP000306700"/>
    </source>
</evidence>
<comment type="caution">
    <text evidence="6">The sequence shown here is derived from an EMBL/GenBank/DDBJ whole genome shotgun (WGS) entry which is preliminary data.</text>
</comment>
<dbReference type="RefSeq" id="WP_000682716.1">
    <property type="nucleotide sequence ID" value="NZ_AP018796.1"/>
</dbReference>
<dbReference type="OMA" id="NANGYDY"/>
<dbReference type="SUPFAM" id="SSF143749">
    <property type="entry name" value="Phage tail protein-like"/>
    <property type="match status" value="1"/>
</dbReference>
<dbReference type="EMBL" id="AATLXB010000153">
    <property type="protein sequence ID" value="EFM7863935.1"/>
    <property type="molecule type" value="Genomic_DNA"/>
</dbReference>
<reference evidence="7 17" key="8">
    <citation type="journal article" date="2020" name="J. Appl. Microbiol.">
        <title>Genetic characterization of Shigatoxigenic and enteropathogenic Escherichia coli O80:H2 from diarrheic and septicemic calves and relatedness to human Shigatoxigenic E. coli O80:H2.</title>
        <authorList>
            <person name="Habets A."/>
            <person name="Crombe F."/>
            <person name="Nakamura K."/>
            <person name="Guerin V."/>
            <person name="De Rauw K."/>
            <person name="Pierard D."/>
            <person name="Saulmont M."/>
            <person name="Hayashi T."/>
            <person name="Mainil J.G."/>
            <person name="Thiry D."/>
        </authorList>
    </citation>
    <scope>NUCLEOTIDE SEQUENCE [LARGE SCALE GENOMIC DNA]</scope>
    <source>
        <strain evidence="7 17">EH3307</strain>
    </source>
</reference>
<dbReference type="EMBL" id="LDXE02000008">
    <property type="protein sequence ID" value="PBN68193.1"/>
    <property type="molecule type" value="Genomic_DNA"/>
</dbReference>
<reference evidence="6 13" key="2">
    <citation type="submission" date="2015-07" db="EMBL/GenBank/DDBJ databases">
        <title>Genome sequences of 64 non-O157:H7 Shiga toxin-producing Escherichia coli strains.</title>
        <authorList>
            <person name="Gonzalez-Escalona N."/>
            <person name="Toro M."/>
            <person name="Timme R."/>
            <person name="Payne J."/>
        </authorList>
    </citation>
    <scope>NUCLEOTIDE SEQUENCE [LARGE SCALE GENOMIC DNA]</scope>
    <source>
        <strain evidence="6 13">CFSAN026843</strain>
    </source>
</reference>
<dbReference type="Proteomes" id="UP000521994">
    <property type="component" value="Unassembled WGS sequence"/>
</dbReference>
<dbReference type="Proteomes" id="UP000309937">
    <property type="component" value="Unassembled WGS sequence"/>
</dbReference>
<dbReference type="InterPro" id="IPR009312">
    <property type="entry name" value="Phage_lambda_GpU-like"/>
</dbReference>
<reference evidence="2 19" key="6">
    <citation type="submission" date="2018-08" db="EMBL/GenBank/DDBJ databases">
        <authorList>
            <consortium name="GenomeTrakr network: Whole genome sequencing for foodborne pathogen traceback"/>
        </authorList>
    </citation>
    <scope>NUCLEOTIDE SEQUENCE [LARGE SCALE GENOMIC DNA]</scope>
    <source>
        <strain evidence="2 19">NC_STEC194</strain>
    </source>
</reference>
<evidence type="ECO:0000313" key="17">
    <source>
        <dbReference type="Proteomes" id="UP000517067"/>
    </source>
</evidence>
<evidence type="ECO:0000313" key="8">
    <source>
        <dbReference type="EMBL" id="PBN68193.1"/>
    </source>
</evidence>
<proteinExistence type="predicted"/>
<evidence type="ECO:0000313" key="14">
    <source>
        <dbReference type="Proteomes" id="UP000303027"/>
    </source>
</evidence>
<accession>A0A066RCL2</accession>
<dbReference type="Proteomes" id="UP000852798">
    <property type="component" value="Unassembled WGS sequence"/>
</dbReference>
<evidence type="ECO:0000313" key="7">
    <source>
        <dbReference type="EMBL" id="NYP88408.1"/>
    </source>
</evidence>